<keyword evidence="3" id="KW-1185">Reference proteome</keyword>
<evidence type="ECO:0000313" key="2">
    <source>
        <dbReference type="EMBL" id="GAW92834.1"/>
    </source>
</evidence>
<accession>A0A1Z5HTI2</accession>
<keyword evidence="1" id="KW-0812">Transmembrane</keyword>
<comment type="caution">
    <text evidence="2">The sequence shown here is derived from an EMBL/GenBank/DDBJ whole genome shotgun (WGS) entry which is preliminary data.</text>
</comment>
<dbReference type="RefSeq" id="WP_088554099.1">
    <property type="nucleotide sequence ID" value="NZ_BDGJ01000101.1"/>
</dbReference>
<dbReference type="InterPro" id="IPR007047">
    <property type="entry name" value="Flp_Fap"/>
</dbReference>
<organism evidence="2 3">
    <name type="scientific">Calderihabitans maritimus</name>
    <dbReference type="NCBI Taxonomy" id="1246530"/>
    <lineage>
        <taxon>Bacteria</taxon>
        <taxon>Bacillati</taxon>
        <taxon>Bacillota</taxon>
        <taxon>Clostridia</taxon>
        <taxon>Neomoorellales</taxon>
        <taxon>Calderihabitantaceae</taxon>
        <taxon>Calderihabitans</taxon>
    </lineage>
</organism>
<protein>
    <submittedName>
        <fullName evidence="2">Flp/Fap pilin protein</fullName>
    </submittedName>
</protein>
<dbReference type="Pfam" id="PF04964">
    <property type="entry name" value="Flp_Fap"/>
    <property type="match status" value="1"/>
</dbReference>
<sequence>MLAVLRRLWREEDGQGMTEYGLILALVAVLLIGSLLAMKDKLAAIFNDITTGLEGTNPRG</sequence>
<keyword evidence="1" id="KW-1133">Transmembrane helix</keyword>
<reference evidence="3" key="1">
    <citation type="journal article" date="2017" name="Appl. Environ. Microbiol.">
        <title>Genomic analysis of Calderihabitans maritimus KKC1, a thermophilic hydrogenogenic carboxydotrophic bacterium isolated from marine sediment.</title>
        <authorList>
            <person name="Omae K."/>
            <person name="Yoneda Y."/>
            <person name="Fukuyama Y."/>
            <person name="Yoshida T."/>
            <person name="Sako Y."/>
        </authorList>
    </citation>
    <scope>NUCLEOTIDE SEQUENCE [LARGE SCALE GENOMIC DNA]</scope>
    <source>
        <strain evidence="3">KKC1</strain>
    </source>
</reference>
<dbReference type="Proteomes" id="UP000197032">
    <property type="component" value="Unassembled WGS sequence"/>
</dbReference>
<name>A0A1Z5HTI2_9FIRM</name>
<gene>
    <name evidence="2" type="ORF">KKC1_19830</name>
</gene>
<dbReference type="EMBL" id="BDGJ01000101">
    <property type="protein sequence ID" value="GAW92834.1"/>
    <property type="molecule type" value="Genomic_DNA"/>
</dbReference>
<evidence type="ECO:0000256" key="1">
    <source>
        <dbReference type="SAM" id="Phobius"/>
    </source>
</evidence>
<dbReference type="AlphaFoldDB" id="A0A1Z5HTI2"/>
<feature type="transmembrane region" description="Helical" evidence="1">
    <location>
        <begin position="20"/>
        <end position="38"/>
    </location>
</feature>
<evidence type="ECO:0000313" key="3">
    <source>
        <dbReference type="Proteomes" id="UP000197032"/>
    </source>
</evidence>
<proteinExistence type="predicted"/>
<keyword evidence="1" id="KW-0472">Membrane</keyword>